<keyword evidence="1" id="KW-0472">Membrane</keyword>
<keyword evidence="1" id="KW-1133">Transmembrane helix</keyword>
<sequence length="210" mass="23855">MAVYNHKLKNWGFLLKRFVQRNNIDQAFIFQPKGNKHGNLGTKTTAPAAFVMAGAVLVTGDDYDSKLLNYLQRRGDLFETNNKQFDTWIKLAYYELMIHNYTASEQLFLTIIAEMKNSKGYALTINEGYLFTICLSALLGLANINYLRGNYKEALRYCNEVVTLGEETLEVGMAKQLKEKIERNIQNSGMFICFVAVAVGLCSVFILGFR</sequence>
<accession>A0ABY7G930</accession>
<evidence type="ECO:0000313" key="2">
    <source>
        <dbReference type="EMBL" id="WAR30948.1"/>
    </source>
</evidence>
<evidence type="ECO:0000256" key="1">
    <source>
        <dbReference type="SAM" id="Phobius"/>
    </source>
</evidence>
<dbReference type="InterPro" id="IPR011990">
    <property type="entry name" value="TPR-like_helical_dom_sf"/>
</dbReference>
<feature type="transmembrane region" description="Helical" evidence="1">
    <location>
        <begin position="188"/>
        <end position="209"/>
    </location>
</feature>
<dbReference type="Gene3D" id="1.25.40.10">
    <property type="entry name" value="Tetratricopeptide repeat domain"/>
    <property type="match status" value="1"/>
</dbReference>
<feature type="transmembrane region" description="Helical" evidence="1">
    <location>
        <begin position="128"/>
        <end position="147"/>
    </location>
</feature>
<proteinExistence type="predicted"/>
<organism evidence="2 3">
    <name type="scientific">Mya arenaria</name>
    <name type="common">Soft-shell clam</name>
    <dbReference type="NCBI Taxonomy" id="6604"/>
    <lineage>
        <taxon>Eukaryota</taxon>
        <taxon>Metazoa</taxon>
        <taxon>Spiralia</taxon>
        <taxon>Lophotrochozoa</taxon>
        <taxon>Mollusca</taxon>
        <taxon>Bivalvia</taxon>
        <taxon>Autobranchia</taxon>
        <taxon>Heteroconchia</taxon>
        <taxon>Euheterodonta</taxon>
        <taxon>Imparidentia</taxon>
        <taxon>Neoheterodontei</taxon>
        <taxon>Myida</taxon>
        <taxon>Myoidea</taxon>
        <taxon>Myidae</taxon>
        <taxon>Mya</taxon>
    </lineage>
</organism>
<dbReference type="Proteomes" id="UP001164746">
    <property type="component" value="Chromosome 17"/>
</dbReference>
<protein>
    <recommendedName>
        <fullName evidence="4">Mitochondrial fission 1 protein</fullName>
    </recommendedName>
</protein>
<dbReference type="EMBL" id="CP111028">
    <property type="protein sequence ID" value="WAR30948.1"/>
    <property type="molecule type" value="Genomic_DNA"/>
</dbReference>
<dbReference type="SUPFAM" id="SSF48452">
    <property type="entry name" value="TPR-like"/>
    <property type="match status" value="1"/>
</dbReference>
<evidence type="ECO:0000313" key="3">
    <source>
        <dbReference type="Proteomes" id="UP001164746"/>
    </source>
</evidence>
<gene>
    <name evidence="2" type="ORF">MAR_033490</name>
</gene>
<keyword evidence="3" id="KW-1185">Reference proteome</keyword>
<evidence type="ECO:0008006" key="4">
    <source>
        <dbReference type="Google" id="ProtNLM"/>
    </source>
</evidence>
<keyword evidence="1" id="KW-0812">Transmembrane</keyword>
<name>A0ABY7G930_MYAAR</name>
<reference evidence="2" key="1">
    <citation type="submission" date="2022-11" db="EMBL/GenBank/DDBJ databases">
        <title>Centuries of genome instability and evolution in soft-shell clam transmissible cancer (bioRxiv).</title>
        <authorList>
            <person name="Hart S.F.M."/>
            <person name="Yonemitsu M.A."/>
            <person name="Giersch R.M."/>
            <person name="Beal B.F."/>
            <person name="Arriagada G."/>
            <person name="Davis B.W."/>
            <person name="Ostrander E.A."/>
            <person name="Goff S.P."/>
            <person name="Metzger M.J."/>
        </authorList>
    </citation>
    <scope>NUCLEOTIDE SEQUENCE</scope>
    <source>
        <strain evidence="2">MELC-2E11</strain>
        <tissue evidence="2">Siphon/mantle</tissue>
    </source>
</reference>